<feature type="transmembrane region" description="Helical" evidence="1">
    <location>
        <begin position="30"/>
        <end position="46"/>
    </location>
</feature>
<keyword evidence="1" id="KW-0812">Transmembrane</keyword>
<feature type="transmembrane region" description="Helical" evidence="1">
    <location>
        <begin position="127"/>
        <end position="151"/>
    </location>
</feature>
<evidence type="ECO:0000256" key="1">
    <source>
        <dbReference type="SAM" id="Phobius"/>
    </source>
</evidence>
<dbReference type="AlphaFoldDB" id="J5KMK0"/>
<gene>
    <name evidence="2" type="primary">mreD</name>
    <name evidence="2" type="ORF">NT02SARS_1717</name>
</gene>
<evidence type="ECO:0000313" key="2">
    <source>
        <dbReference type="EMBL" id="EJP73286.1"/>
    </source>
</evidence>
<dbReference type="HOGENOM" id="CLU_1634221_0_0_6"/>
<dbReference type="Proteomes" id="UP000010116">
    <property type="component" value="Unassembled WGS sequence"/>
</dbReference>
<proteinExistence type="predicted"/>
<name>J5KMK0_9GAMM</name>
<accession>J5KMK0</accession>
<sequence length="159" mass="18348">MRNIGITKFLIIIFIANIIESLLAPQLINLYLSIPVTFLIFSFAIFRSSRKLNPLLAFSCGLYVDLISSSPFGLNAGIFTIMSYAISIYANTFKLFSYIQICIFFGISTVFYIGFKNLIMNLENFSYLLLFVSFFINILLFLLLSMLRYYFPSMSIRYD</sequence>
<feature type="transmembrane region" description="Helical" evidence="1">
    <location>
        <begin position="66"/>
        <end position="89"/>
    </location>
</feature>
<dbReference type="EMBL" id="JH611172">
    <property type="protein sequence ID" value="EJP73286.1"/>
    <property type="molecule type" value="Genomic_DNA"/>
</dbReference>
<reference evidence="2 3" key="1">
    <citation type="journal article" date="2012" name="ISME J.">
        <title>Genomic insights to SAR86, an abundant and uncultivated marine bacterial lineage.</title>
        <authorList>
            <person name="Dupont C.L."/>
            <person name="Rusch D.B."/>
            <person name="Yooseph S."/>
            <person name="Lombardo M.J."/>
            <person name="Richter R.A."/>
            <person name="Valas R."/>
            <person name="Novotny M."/>
            <person name="Yee-Greenbaum J."/>
            <person name="Selengut J.D."/>
            <person name="Haft D.H."/>
            <person name="Halpern A.L."/>
            <person name="Lasken R.S."/>
            <person name="Nealson K."/>
            <person name="Friedman R."/>
            <person name="Venter J.C."/>
        </authorList>
    </citation>
    <scope>NUCLEOTIDE SEQUENCE [LARGE SCALE GENOMIC DNA]</scope>
</reference>
<keyword evidence="1" id="KW-0472">Membrane</keyword>
<feature type="transmembrane region" description="Helical" evidence="1">
    <location>
        <begin position="95"/>
        <end position="115"/>
    </location>
</feature>
<keyword evidence="1" id="KW-1133">Transmembrane helix</keyword>
<evidence type="ECO:0000313" key="3">
    <source>
        <dbReference type="Proteomes" id="UP000010116"/>
    </source>
</evidence>
<protein>
    <submittedName>
        <fullName evidence="2">Rod shape-determining protein MreD</fullName>
    </submittedName>
</protein>
<organism evidence="2 3">
    <name type="scientific">SAR86 cluster bacterium SAR86B</name>
    <dbReference type="NCBI Taxonomy" id="1123867"/>
    <lineage>
        <taxon>Bacteria</taxon>
        <taxon>Pseudomonadati</taxon>
        <taxon>Pseudomonadota</taxon>
        <taxon>Gammaproteobacteria</taxon>
        <taxon>SAR86 cluster</taxon>
    </lineage>
</organism>